<protein>
    <recommendedName>
        <fullName evidence="5">DUF3068 domain-containing protein</fullName>
    </recommendedName>
</protein>
<keyword evidence="2" id="KW-0812">Transmembrane</keyword>
<dbReference type="Pfam" id="PF11271">
    <property type="entry name" value="PorA"/>
    <property type="match status" value="1"/>
</dbReference>
<dbReference type="HOGENOM" id="CLU_045231_2_0_11"/>
<keyword evidence="4" id="KW-1185">Reference proteome</keyword>
<feature type="transmembrane region" description="Helical" evidence="2">
    <location>
        <begin position="307"/>
        <end position="330"/>
    </location>
</feature>
<dbReference type="InterPro" id="IPR021424">
    <property type="entry name" value="PorA"/>
</dbReference>
<keyword evidence="2" id="KW-0472">Membrane</keyword>
<dbReference type="OrthoDB" id="153031at2"/>
<dbReference type="EMBL" id="CP001700">
    <property type="protein sequence ID" value="ACU72260.1"/>
    <property type="molecule type" value="Genomic_DNA"/>
</dbReference>
<evidence type="ECO:0000313" key="3">
    <source>
        <dbReference type="EMBL" id="ACU72260.1"/>
    </source>
</evidence>
<dbReference type="eggNOG" id="ENOG502ZVG4">
    <property type="taxonomic scope" value="Bacteria"/>
</dbReference>
<dbReference type="STRING" id="479433.Caci_3353"/>
<accession>C7Q7R7</accession>
<keyword evidence="2" id="KW-1133">Transmembrane helix</keyword>
<name>C7Q7R7_CATAD</name>
<sequence length="385" mass="40276" precursor="true">MTKTRIACAVVGVLSLVAAALMAWWITPSYVARIPDGKNISRNYAGTFQSLLDPAALASGNLVGAVKQNVPMTVLQDVKAEQTSGDKALISDSRTTSAAGAKVEQTKWEYAVDRTSLQAVSSHPSSWNVIPAKGLTVSWPFGAKKKDYQGWTPETQTVAPLTYLRSEKKQGITTYVYEAKVAPTKIVDPQILAALPKQLPASLLKLLATAGGLPAAQAAQLEQILPQLGAQVTMAYTFQDDSTFWVDPNTGLVIDVLRKQQRIAAIALPNGTAVPLIPAVAAAYETTPASAHQAADDARHGHTVIRWLGVYLPIILLALGFVLLLLAALLRGRRRPAAPATGPGMSGPGTSGPGREGPAGPAGPAGPTDPEGPAGPVTDVTPPQV</sequence>
<dbReference type="RefSeq" id="WP_012787553.1">
    <property type="nucleotide sequence ID" value="NC_013131.1"/>
</dbReference>
<dbReference type="KEGG" id="cai:Caci_3353"/>
<evidence type="ECO:0000256" key="2">
    <source>
        <dbReference type="SAM" id="Phobius"/>
    </source>
</evidence>
<evidence type="ECO:0000313" key="4">
    <source>
        <dbReference type="Proteomes" id="UP000000851"/>
    </source>
</evidence>
<evidence type="ECO:0000256" key="1">
    <source>
        <dbReference type="SAM" id="MobiDB-lite"/>
    </source>
</evidence>
<gene>
    <name evidence="3" type="ordered locus">Caci_3353</name>
</gene>
<feature type="compositionally biased region" description="Low complexity" evidence="1">
    <location>
        <begin position="365"/>
        <end position="376"/>
    </location>
</feature>
<dbReference type="AlphaFoldDB" id="C7Q7R7"/>
<evidence type="ECO:0008006" key="5">
    <source>
        <dbReference type="Google" id="ProtNLM"/>
    </source>
</evidence>
<dbReference type="InParanoid" id="C7Q7R7"/>
<dbReference type="Proteomes" id="UP000000851">
    <property type="component" value="Chromosome"/>
</dbReference>
<feature type="region of interest" description="Disordered" evidence="1">
    <location>
        <begin position="336"/>
        <end position="385"/>
    </location>
</feature>
<organism evidence="3 4">
    <name type="scientific">Catenulispora acidiphila (strain DSM 44928 / JCM 14897 / NBRC 102108 / NRRL B-24433 / ID139908)</name>
    <dbReference type="NCBI Taxonomy" id="479433"/>
    <lineage>
        <taxon>Bacteria</taxon>
        <taxon>Bacillati</taxon>
        <taxon>Actinomycetota</taxon>
        <taxon>Actinomycetes</taxon>
        <taxon>Catenulisporales</taxon>
        <taxon>Catenulisporaceae</taxon>
        <taxon>Catenulispora</taxon>
    </lineage>
</organism>
<feature type="compositionally biased region" description="Gly residues" evidence="1">
    <location>
        <begin position="344"/>
        <end position="357"/>
    </location>
</feature>
<proteinExistence type="predicted"/>
<reference evidence="3 4" key="1">
    <citation type="journal article" date="2009" name="Stand. Genomic Sci.">
        <title>Complete genome sequence of Catenulispora acidiphila type strain (ID 139908).</title>
        <authorList>
            <person name="Copeland A."/>
            <person name="Lapidus A."/>
            <person name="Glavina Del Rio T."/>
            <person name="Nolan M."/>
            <person name="Lucas S."/>
            <person name="Chen F."/>
            <person name="Tice H."/>
            <person name="Cheng J.F."/>
            <person name="Bruce D."/>
            <person name="Goodwin L."/>
            <person name="Pitluck S."/>
            <person name="Mikhailova N."/>
            <person name="Pati A."/>
            <person name="Ivanova N."/>
            <person name="Mavromatis K."/>
            <person name="Chen A."/>
            <person name="Palaniappan K."/>
            <person name="Chain P."/>
            <person name="Land M."/>
            <person name="Hauser L."/>
            <person name="Chang Y.J."/>
            <person name="Jeffries C.D."/>
            <person name="Chertkov O."/>
            <person name="Brettin T."/>
            <person name="Detter J.C."/>
            <person name="Han C."/>
            <person name="Ali Z."/>
            <person name="Tindall B.J."/>
            <person name="Goker M."/>
            <person name="Bristow J."/>
            <person name="Eisen J.A."/>
            <person name="Markowitz V."/>
            <person name="Hugenholtz P."/>
            <person name="Kyrpides N.C."/>
            <person name="Klenk H.P."/>
        </authorList>
    </citation>
    <scope>NUCLEOTIDE SEQUENCE [LARGE SCALE GENOMIC DNA]</scope>
    <source>
        <strain evidence="4">DSM 44928 / JCM 14897 / NBRC 102108 / NRRL B-24433 / ID139908</strain>
    </source>
</reference>